<dbReference type="RefSeq" id="WP_098042754.1">
    <property type="nucleotide sequence ID" value="NZ_CAURLQ010000025.1"/>
</dbReference>
<evidence type="ECO:0000313" key="8">
    <source>
        <dbReference type="EMBL" id="PEN15857.1"/>
    </source>
</evidence>
<keyword evidence="3 6" id="KW-0812">Transmembrane</keyword>
<reference evidence="8" key="1">
    <citation type="submission" date="2017-10" db="EMBL/GenBank/DDBJ databases">
        <title>Kefir isolates.</title>
        <authorList>
            <person name="Kim Y."/>
            <person name="Blasche S."/>
        </authorList>
    </citation>
    <scope>NUCLEOTIDE SEQUENCE [LARGE SCALE GENOMIC DNA]</scope>
    <source>
        <strain evidence="8">OG2-2</strain>
    </source>
</reference>
<feature type="domain" description="Cardiolipin synthase N-terminal" evidence="7">
    <location>
        <begin position="47"/>
        <end position="90"/>
    </location>
</feature>
<dbReference type="InterPro" id="IPR027379">
    <property type="entry name" value="CLS_N"/>
</dbReference>
<feature type="transmembrane region" description="Helical" evidence="6">
    <location>
        <begin position="71"/>
        <end position="90"/>
    </location>
</feature>
<dbReference type="Proteomes" id="UP000219947">
    <property type="component" value="Unassembled WGS sequence"/>
</dbReference>
<evidence type="ECO:0000256" key="2">
    <source>
        <dbReference type="ARBA" id="ARBA00022475"/>
    </source>
</evidence>
<comment type="subcellular location">
    <subcellularLocation>
        <location evidence="1">Cell membrane</location>
        <topology evidence="1">Multi-pass membrane protein</topology>
    </subcellularLocation>
</comment>
<evidence type="ECO:0000256" key="6">
    <source>
        <dbReference type="SAM" id="Phobius"/>
    </source>
</evidence>
<dbReference type="GO" id="GO:0005886">
    <property type="term" value="C:plasma membrane"/>
    <property type="evidence" value="ECO:0007669"/>
    <property type="project" value="UniProtKB-SubCell"/>
</dbReference>
<evidence type="ECO:0000256" key="4">
    <source>
        <dbReference type="ARBA" id="ARBA00022989"/>
    </source>
</evidence>
<name>A0A2A8D4W3_9MICC</name>
<organism evidence="8 9">
    <name type="scientific">Rothia dentocariosa</name>
    <dbReference type="NCBI Taxonomy" id="2047"/>
    <lineage>
        <taxon>Bacteria</taxon>
        <taxon>Bacillati</taxon>
        <taxon>Actinomycetota</taxon>
        <taxon>Actinomycetes</taxon>
        <taxon>Micrococcales</taxon>
        <taxon>Micrococcaceae</taxon>
        <taxon>Rothia</taxon>
    </lineage>
</organism>
<evidence type="ECO:0000256" key="1">
    <source>
        <dbReference type="ARBA" id="ARBA00004651"/>
    </source>
</evidence>
<dbReference type="Pfam" id="PF13396">
    <property type="entry name" value="PLDc_N"/>
    <property type="match status" value="1"/>
</dbReference>
<proteinExistence type="predicted"/>
<keyword evidence="4 6" id="KW-1133">Transmembrane helix</keyword>
<keyword evidence="2" id="KW-1003">Cell membrane</keyword>
<evidence type="ECO:0000259" key="7">
    <source>
        <dbReference type="Pfam" id="PF13396"/>
    </source>
</evidence>
<dbReference type="AlphaFoldDB" id="A0A2A8D4W3"/>
<protein>
    <recommendedName>
        <fullName evidence="7">Cardiolipin synthase N-terminal domain-containing protein</fullName>
    </recommendedName>
</protein>
<accession>A0A2A8D4W3</accession>
<keyword evidence="9" id="KW-1185">Reference proteome</keyword>
<evidence type="ECO:0000313" key="9">
    <source>
        <dbReference type="Proteomes" id="UP000219947"/>
    </source>
</evidence>
<comment type="caution">
    <text evidence="8">The sequence shown here is derived from an EMBL/GenBank/DDBJ whole genome shotgun (WGS) entry which is preliminary data.</text>
</comment>
<evidence type="ECO:0000256" key="5">
    <source>
        <dbReference type="ARBA" id="ARBA00023136"/>
    </source>
</evidence>
<dbReference type="EMBL" id="PDEV01000003">
    <property type="protein sequence ID" value="PEN15857.1"/>
    <property type="molecule type" value="Genomic_DNA"/>
</dbReference>
<feature type="transmembrane region" description="Helical" evidence="6">
    <location>
        <begin position="38"/>
        <end position="59"/>
    </location>
</feature>
<keyword evidence="5 6" id="KW-0472">Membrane</keyword>
<gene>
    <name evidence="8" type="ORF">CRM92_07070</name>
</gene>
<evidence type="ECO:0000256" key="3">
    <source>
        <dbReference type="ARBA" id="ARBA00022692"/>
    </source>
</evidence>
<sequence>MFSGAWRILWHTKDVLTLGFSVFPLALFQNPTAQALYQYTVLALIFIWIASVLYCIFTVHRSPYFNEIQKLKWLLFILGLPYFGVLAWFLRVHREKKDVAAANQTDTASNPHDEEK</sequence>